<reference evidence="2" key="1">
    <citation type="journal article" date="2023" name="Nat. Plants">
        <title>Single-cell RNA sequencing provides a high-resolution roadmap for understanding the multicellular compartmentation of specialized metabolism.</title>
        <authorList>
            <person name="Sun S."/>
            <person name="Shen X."/>
            <person name="Li Y."/>
            <person name="Li Y."/>
            <person name="Wang S."/>
            <person name="Li R."/>
            <person name="Zhang H."/>
            <person name="Shen G."/>
            <person name="Guo B."/>
            <person name="Wei J."/>
            <person name="Xu J."/>
            <person name="St-Pierre B."/>
            <person name="Chen S."/>
            <person name="Sun C."/>
        </authorList>
    </citation>
    <scope>NUCLEOTIDE SEQUENCE [LARGE SCALE GENOMIC DNA]</scope>
</reference>
<name>A0ACC0A9K0_CATRO</name>
<protein>
    <submittedName>
        <fullName evidence="1">Uncharacterized protein</fullName>
    </submittedName>
</protein>
<organism evidence="1 2">
    <name type="scientific">Catharanthus roseus</name>
    <name type="common">Madagascar periwinkle</name>
    <name type="synonym">Vinca rosea</name>
    <dbReference type="NCBI Taxonomy" id="4058"/>
    <lineage>
        <taxon>Eukaryota</taxon>
        <taxon>Viridiplantae</taxon>
        <taxon>Streptophyta</taxon>
        <taxon>Embryophyta</taxon>
        <taxon>Tracheophyta</taxon>
        <taxon>Spermatophyta</taxon>
        <taxon>Magnoliopsida</taxon>
        <taxon>eudicotyledons</taxon>
        <taxon>Gunneridae</taxon>
        <taxon>Pentapetalae</taxon>
        <taxon>asterids</taxon>
        <taxon>lamiids</taxon>
        <taxon>Gentianales</taxon>
        <taxon>Apocynaceae</taxon>
        <taxon>Rauvolfioideae</taxon>
        <taxon>Vinceae</taxon>
        <taxon>Catharanthinae</taxon>
        <taxon>Catharanthus</taxon>
    </lineage>
</organism>
<comment type="caution">
    <text evidence="1">The sequence shown here is derived from an EMBL/GenBank/DDBJ whole genome shotgun (WGS) entry which is preliminary data.</text>
</comment>
<proteinExistence type="predicted"/>
<sequence>MEKSTRILTTRILEERRHKGDQTLDKSWKRRLERFSLNSREEESRIYENAVGSCWAGTFWKGFELILAPISHRSGARFMPVFPFFNPVADLRAGKVLGILLDLNNI</sequence>
<gene>
    <name evidence="1" type="ORF">M9H77_25738</name>
</gene>
<evidence type="ECO:0000313" key="2">
    <source>
        <dbReference type="Proteomes" id="UP001060085"/>
    </source>
</evidence>
<keyword evidence="2" id="KW-1185">Reference proteome</keyword>
<dbReference type="EMBL" id="CM044706">
    <property type="protein sequence ID" value="KAI5656945.1"/>
    <property type="molecule type" value="Genomic_DNA"/>
</dbReference>
<dbReference type="Proteomes" id="UP001060085">
    <property type="component" value="Linkage Group LG06"/>
</dbReference>
<accession>A0ACC0A9K0</accession>
<evidence type="ECO:0000313" key="1">
    <source>
        <dbReference type="EMBL" id="KAI5656945.1"/>
    </source>
</evidence>